<evidence type="ECO:0000313" key="6">
    <source>
        <dbReference type="EMBL" id="KAE9088698.1"/>
    </source>
</evidence>
<keyword evidence="5" id="KW-1133">Transmembrane helix</keyword>
<organism evidence="6 7">
    <name type="scientific">Phytophthora fragariae</name>
    <dbReference type="NCBI Taxonomy" id="53985"/>
    <lineage>
        <taxon>Eukaryota</taxon>
        <taxon>Sar</taxon>
        <taxon>Stramenopiles</taxon>
        <taxon>Oomycota</taxon>
        <taxon>Peronosporomycetes</taxon>
        <taxon>Peronosporales</taxon>
        <taxon>Peronosporaceae</taxon>
        <taxon>Phytophthora</taxon>
    </lineage>
</organism>
<feature type="transmembrane region" description="Helical" evidence="5">
    <location>
        <begin position="107"/>
        <end position="130"/>
    </location>
</feature>
<feature type="region of interest" description="Disordered" evidence="4">
    <location>
        <begin position="34"/>
        <end position="75"/>
    </location>
</feature>
<evidence type="ECO:0000256" key="1">
    <source>
        <dbReference type="ARBA" id="ARBA00023001"/>
    </source>
</evidence>
<proteinExistence type="predicted"/>
<name>A0A6G0KHM3_9STRA</name>
<evidence type="ECO:0000256" key="2">
    <source>
        <dbReference type="ARBA" id="ARBA00023277"/>
    </source>
</evidence>
<dbReference type="Proteomes" id="UP000488956">
    <property type="component" value="Unassembled WGS sequence"/>
</dbReference>
<feature type="compositionally biased region" description="Polar residues" evidence="4">
    <location>
        <begin position="162"/>
        <end position="172"/>
    </location>
</feature>
<dbReference type="PANTHER" id="PTHR35923:SF2">
    <property type="entry name" value="ENDOGLUCANASE"/>
    <property type="match status" value="1"/>
</dbReference>
<sequence>MKRCESQRFAVRSEPGERLTSTARACWKLRRVAENPRDRSSSVHSTAQPNPTQLNSKSLSTSGRPSGVGRGSFSAGRSSEVERIIAAADVDTTFAGKKARYRGRRSTWPGALALLLLAVVSVAGLTYYGIQTHNDVNETVASSEASDAAKYTDGTQIDDGSPTDTTSDLATTNPKTYTDKKCEQPNYISKNGHIYAQLADGTATQIDIKGINWKGMEDSKGVPKGLWDNTVDGDSLYRYAYFLHYNKFNVVRFPLSIDAVMRNTDIDTNLINTNSNRALATASRYNTMLGLLVQGLGQFNIGVVLDFHVLSTSDDDSSGLWYGSSIKLADIKTAITTLAEAMCDSTHYNIIGIDLKDSLSTDATWGDGSDTDWSVAATELGNHLVTKCPKWLAFVQGVQGESHKDTYGSRSIKNTFLPGSDLSGVSTAPITLTTDNKVVYAPKYYSSSYIPRPYFFEDGTSSGDLLEDYVEYGDADLLTNVKLSMNYSFGAAFDTGMAVVLSSFGGLVGDLDATDKQTSTRIVKDVIAQMAGSTEPFLAGGFWWTLNPDTTWPYPAPDDTNATAQGLVDDTWRVANMDVLDVLASMNKTMDHVKFIPCSTS</sequence>
<keyword evidence="1" id="KW-0136">Cellulose degradation</keyword>
<dbReference type="EMBL" id="QXFX01001535">
    <property type="protein sequence ID" value="KAE9088698.1"/>
    <property type="molecule type" value="Genomic_DNA"/>
</dbReference>
<protein>
    <submittedName>
        <fullName evidence="6">Uncharacterized protein</fullName>
    </submittedName>
</protein>
<dbReference type="SUPFAM" id="SSF51445">
    <property type="entry name" value="(Trans)glycosidases"/>
    <property type="match status" value="1"/>
</dbReference>
<gene>
    <name evidence="6" type="ORF">PF010_g19282</name>
</gene>
<evidence type="ECO:0000256" key="5">
    <source>
        <dbReference type="SAM" id="Phobius"/>
    </source>
</evidence>
<dbReference type="PANTHER" id="PTHR35923">
    <property type="entry name" value="MAJOR EXTRACELLULAR ENDOGLUCANASE"/>
    <property type="match status" value="1"/>
</dbReference>
<keyword evidence="3" id="KW-0624">Polysaccharide degradation</keyword>
<evidence type="ECO:0000256" key="4">
    <source>
        <dbReference type="SAM" id="MobiDB-lite"/>
    </source>
</evidence>
<dbReference type="GO" id="GO:0030245">
    <property type="term" value="P:cellulose catabolic process"/>
    <property type="evidence" value="ECO:0007669"/>
    <property type="project" value="UniProtKB-KW"/>
</dbReference>
<evidence type="ECO:0000256" key="3">
    <source>
        <dbReference type="ARBA" id="ARBA00023326"/>
    </source>
</evidence>
<dbReference type="Gene3D" id="3.20.20.80">
    <property type="entry name" value="Glycosidases"/>
    <property type="match status" value="1"/>
</dbReference>
<accession>A0A6G0KHM3</accession>
<reference evidence="6 7" key="1">
    <citation type="submission" date="2018-09" db="EMBL/GenBank/DDBJ databases">
        <title>Genomic investigation of the strawberry pathogen Phytophthora fragariae indicates pathogenicity is determined by transcriptional variation in three key races.</title>
        <authorList>
            <person name="Adams T.M."/>
            <person name="Armitage A.D."/>
            <person name="Sobczyk M.K."/>
            <person name="Bates H.J."/>
            <person name="Dunwell J.M."/>
            <person name="Nellist C.F."/>
            <person name="Harrison R.J."/>
        </authorList>
    </citation>
    <scope>NUCLEOTIDE SEQUENCE [LARGE SCALE GENOMIC DNA]</scope>
    <source>
        <strain evidence="6 7">ONT-3</strain>
    </source>
</reference>
<keyword evidence="2" id="KW-0119">Carbohydrate metabolism</keyword>
<feature type="region of interest" description="Disordered" evidence="4">
    <location>
        <begin position="151"/>
        <end position="172"/>
    </location>
</feature>
<feature type="compositionally biased region" description="Polar residues" evidence="4">
    <location>
        <begin position="42"/>
        <end position="64"/>
    </location>
</feature>
<comment type="caution">
    <text evidence="6">The sequence shown here is derived from an EMBL/GenBank/DDBJ whole genome shotgun (WGS) entry which is preliminary data.</text>
</comment>
<dbReference type="InterPro" id="IPR017853">
    <property type="entry name" value="GH"/>
</dbReference>
<keyword evidence="5" id="KW-0472">Membrane</keyword>
<dbReference type="AlphaFoldDB" id="A0A6G0KHM3"/>
<keyword evidence="5" id="KW-0812">Transmembrane</keyword>
<evidence type="ECO:0000313" key="7">
    <source>
        <dbReference type="Proteomes" id="UP000488956"/>
    </source>
</evidence>